<dbReference type="GeneID" id="28738866"/>
<dbReference type="InterPro" id="IPR014710">
    <property type="entry name" value="RmlC-like_jellyroll"/>
</dbReference>
<name>A0A0N0NQ86_9EURO</name>
<dbReference type="EMBL" id="LFJN01000005">
    <property type="protein sequence ID" value="KPI43618.1"/>
    <property type="molecule type" value="Genomic_DNA"/>
</dbReference>
<dbReference type="Gene3D" id="2.60.120.10">
    <property type="entry name" value="Jelly Rolls"/>
    <property type="match status" value="1"/>
</dbReference>
<feature type="region of interest" description="Disordered" evidence="1">
    <location>
        <begin position="1"/>
        <end position="39"/>
    </location>
</feature>
<comment type="caution">
    <text evidence="3">The sequence shown here is derived from an EMBL/GenBank/DDBJ whole genome shotgun (WGS) entry which is preliminary data.</text>
</comment>
<protein>
    <recommendedName>
        <fullName evidence="2">Cupin type-2 domain-containing protein</fullName>
    </recommendedName>
</protein>
<dbReference type="AlphaFoldDB" id="A0A0N0NQ86"/>
<dbReference type="InterPro" id="IPR013096">
    <property type="entry name" value="Cupin_2"/>
</dbReference>
<feature type="compositionally biased region" description="Polar residues" evidence="1">
    <location>
        <begin position="30"/>
        <end position="39"/>
    </location>
</feature>
<dbReference type="RefSeq" id="XP_018003581.1">
    <property type="nucleotide sequence ID" value="XM_018146986.1"/>
</dbReference>
<dbReference type="SUPFAM" id="SSF51182">
    <property type="entry name" value="RmlC-like cupins"/>
    <property type="match status" value="1"/>
</dbReference>
<dbReference type="OrthoDB" id="3511549at2759"/>
<proteinExistence type="predicted"/>
<gene>
    <name evidence="3" type="ORF">AB675_6679</name>
</gene>
<sequence length="154" mass="16556">MTLDTEAPLQLTDDGPNNERANPRPVHHTPASSVSEATTGQTAGMIRQSAIVNLSPSICGTLMRAQPHSSSAVHHHGEQVYCVSGSKGAIVWNGETGKEERVEMRKGDWALIPAFREHQEVNDGDDEAVWVIVRAPGGVPVVENLEGWGGSKKE</sequence>
<organism evidence="3 4">
    <name type="scientific">Cyphellophora attinorum</name>
    <dbReference type="NCBI Taxonomy" id="1664694"/>
    <lineage>
        <taxon>Eukaryota</taxon>
        <taxon>Fungi</taxon>
        <taxon>Dikarya</taxon>
        <taxon>Ascomycota</taxon>
        <taxon>Pezizomycotina</taxon>
        <taxon>Eurotiomycetes</taxon>
        <taxon>Chaetothyriomycetidae</taxon>
        <taxon>Chaetothyriales</taxon>
        <taxon>Cyphellophoraceae</taxon>
        <taxon>Cyphellophora</taxon>
    </lineage>
</organism>
<evidence type="ECO:0000313" key="4">
    <source>
        <dbReference type="Proteomes" id="UP000038010"/>
    </source>
</evidence>
<accession>A0A0N0NQ86</accession>
<evidence type="ECO:0000313" key="3">
    <source>
        <dbReference type="EMBL" id="KPI43618.1"/>
    </source>
</evidence>
<keyword evidence="4" id="KW-1185">Reference proteome</keyword>
<feature type="domain" description="Cupin type-2" evidence="2">
    <location>
        <begin position="62"/>
        <end position="133"/>
    </location>
</feature>
<dbReference type="Pfam" id="PF07883">
    <property type="entry name" value="Cupin_2"/>
    <property type="match status" value="1"/>
</dbReference>
<dbReference type="Proteomes" id="UP000038010">
    <property type="component" value="Unassembled WGS sequence"/>
</dbReference>
<dbReference type="VEuPathDB" id="FungiDB:AB675_6679"/>
<evidence type="ECO:0000259" key="2">
    <source>
        <dbReference type="Pfam" id="PF07883"/>
    </source>
</evidence>
<reference evidence="3 4" key="1">
    <citation type="submission" date="2015-06" db="EMBL/GenBank/DDBJ databases">
        <title>Draft genome of the ant-associated black yeast Phialophora attae CBS 131958.</title>
        <authorList>
            <person name="Moreno L.F."/>
            <person name="Stielow B.J."/>
            <person name="de Hoog S."/>
            <person name="Vicente V.A."/>
            <person name="Weiss V.A."/>
            <person name="de Vries M."/>
            <person name="Cruz L.M."/>
            <person name="Souza E.M."/>
        </authorList>
    </citation>
    <scope>NUCLEOTIDE SEQUENCE [LARGE SCALE GENOMIC DNA]</scope>
    <source>
        <strain evidence="3 4">CBS 131958</strain>
    </source>
</reference>
<dbReference type="InterPro" id="IPR011051">
    <property type="entry name" value="RmlC_Cupin_sf"/>
</dbReference>
<evidence type="ECO:0000256" key="1">
    <source>
        <dbReference type="SAM" id="MobiDB-lite"/>
    </source>
</evidence>